<comment type="caution">
    <text evidence="1">The sequence shown here is derived from an EMBL/GenBank/DDBJ whole genome shotgun (WGS) entry which is preliminary data.</text>
</comment>
<proteinExistence type="predicted"/>
<evidence type="ECO:0000313" key="2">
    <source>
        <dbReference type="Proteomes" id="UP000248272"/>
    </source>
</evidence>
<dbReference type="AlphaFoldDB" id="A0A2Z6UKP9"/>
<organism evidence="1 2">
    <name type="scientific">Microcystis aeruginosa Sj</name>
    <dbReference type="NCBI Taxonomy" id="1979544"/>
    <lineage>
        <taxon>Bacteria</taxon>
        <taxon>Bacillati</taxon>
        <taxon>Cyanobacteriota</taxon>
        <taxon>Cyanophyceae</taxon>
        <taxon>Oscillatoriophycideae</taxon>
        <taxon>Chroococcales</taxon>
        <taxon>Microcystaceae</taxon>
        <taxon>Microcystis</taxon>
    </lineage>
</organism>
<dbReference type="Proteomes" id="UP000248272">
    <property type="component" value="Unassembled WGS sequence"/>
</dbReference>
<accession>A0A2Z6UKP9</accession>
<gene>
    <name evidence="1" type="ORF">MSj_01906</name>
</gene>
<name>A0A2Z6UKP9_MICAE</name>
<sequence length="38" mass="4327">MAQVYTQRLAQQAKCVSDYLKVLSTSYIKVACLKFIQS</sequence>
<reference evidence="1 2" key="1">
    <citation type="journal article" date="2018" name="Front. Microbiol.">
        <title>Adaptation of the Freshwater Bloom-Forming Cyanobacterium Microcystis aeruginosa to Brackish Water Is Driven by Recent Horizontal Transfer of Sucrose Genes.</title>
        <authorList>
            <person name="Tanabe Y."/>
            <person name="Hodoki Y."/>
            <person name="Sano T."/>
            <person name="Tada K."/>
            <person name="Watanabe M.M."/>
        </authorList>
    </citation>
    <scope>NUCLEOTIDE SEQUENCE [LARGE SCALE GENOMIC DNA]</scope>
    <source>
        <strain evidence="1 2">Sj</strain>
    </source>
</reference>
<evidence type="ECO:0000313" key="1">
    <source>
        <dbReference type="EMBL" id="GBL10417.1"/>
    </source>
</evidence>
<protein>
    <submittedName>
        <fullName evidence="1">Uncharacterized protein</fullName>
    </submittedName>
</protein>
<dbReference type="EMBL" id="BDSG01000038">
    <property type="protein sequence ID" value="GBL10417.1"/>
    <property type="molecule type" value="Genomic_DNA"/>
</dbReference>